<proteinExistence type="inferred from homology"/>
<evidence type="ECO:0000256" key="4">
    <source>
        <dbReference type="ARBA" id="ARBA00023163"/>
    </source>
</evidence>
<dbReference type="InterPro" id="IPR036388">
    <property type="entry name" value="WH-like_DNA-bd_sf"/>
</dbReference>
<dbReference type="RefSeq" id="WP_236340138.1">
    <property type="nucleotide sequence ID" value="NZ_CAKMMF010000007.1"/>
</dbReference>
<organism evidence="6 7">
    <name type="scientific">Paenibacillus plantiphilus</name>
    <dbReference type="NCBI Taxonomy" id="2905650"/>
    <lineage>
        <taxon>Bacteria</taxon>
        <taxon>Bacillati</taxon>
        <taxon>Bacillota</taxon>
        <taxon>Bacilli</taxon>
        <taxon>Bacillales</taxon>
        <taxon>Paenibacillaceae</taxon>
        <taxon>Paenibacillus</taxon>
    </lineage>
</organism>
<dbReference type="InterPro" id="IPR000847">
    <property type="entry name" value="LysR_HTH_N"/>
</dbReference>
<dbReference type="EMBL" id="CAKMMF010000007">
    <property type="protein sequence ID" value="CAH1201853.1"/>
    <property type="molecule type" value="Genomic_DNA"/>
</dbReference>
<keyword evidence="4" id="KW-0804">Transcription</keyword>
<dbReference type="Pfam" id="PF03466">
    <property type="entry name" value="LysR_substrate"/>
    <property type="match status" value="1"/>
</dbReference>
<dbReference type="Proteomes" id="UP000838686">
    <property type="component" value="Unassembled WGS sequence"/>
</dbReference>
<dbReference type="SUPFAM" id="SSF46785">
    <property type="entry name" value="Winged helix' DNA-binding domain"/>
    <property type="match status" value="1"/>
</dbReference>
<name>A0ABM9C1V8_9BACL</name>
<dbReference type="Gene3D" id="1.10.10.10">
    <property type="entry name" value="Winged helix-like DNA-binding domain superfamily/Winged helix DNA-binding domain"/>
    <property type="match status" value="1"/>
</dbReference>
<dbReference type="PANTHER" id="PTHR30126:SF40">
    <property type="entry name" value="HTH-TYPE TRANSCRIPTIONAL REGULATOR GLTR"/>
    <property type="match status" value="1"/>
</dbReference>
<keyword evidence="3" id="KW-0238">DNA-binding</keyword>
<reference evidence="6" key="1">
    <citation type="submission" date="2022-01" db="EMBL/GenBank/DDBJ databases">
        <authorList>
            <person name="Criscuolo A."/>
        </authorList>
    </citation>
    <scope>NUCLEOTIDE SEQUENCE</scope>
    <source>
        <strain evidence="6">CIP111893</strain>
    </source>
</reference>
<dbReference type="InterPro" id="IPR005119">
    <property type="entry name" value="LysR_subst-bd"/>
</dbReference>
<dbReference type="InterPro" id="IPR036390">
    <property type="entry name" value="WH_DNA-bd_sf"/>
</dbReference>
<dbReference type="PROSITE" id="PS50931">
    <property type="entry name" value="HTH_LYSR"/>
    <property type="match status" value="1"/>
</dbReference>
<dbReference type="Pfam" id="PF00126">
    <property type="entry name" value="HTH_1"/>
    <property type="match status" value="1"/>
</dbReference>
<evidence type="ECO:0000256" key="2">
    <source>
        <dbReference type="ARBA" id="ARBA00023015"/>
    </source>
</evidence>
<evidence type="ECO:0000313" key="7">
    <source>
        <dbReference type="Proteomes" id="UP000838686"/>
    </source>
</evidence>
<protein>
    <submittedName>
        <fullName evidence="6">HTH-type transcriptional regulator HdfR</fullName>
    </submittedName>
</protein>
<sequence>MNLHALKVFHHVALRGAVTKAAKELHISQPAVTQQIRNLERELGISLIKPEGRGIALTFAGNELYRMSGQLFAMEHEMESRMKDIRTGRRGNLTIASTYLPATVLLPKWIARFKSSNEDVAIKVITGNSQESFELLNNHTADLAIIGGGWELPQIHWEHLFDDELWFIVPPKHPYANQEVSLQDMMQETFVIREEGSSTRERFYSMCRTYNVRQPKIGMQFNGLSESIKAVGAGYGANLISAMAVKEFLERGEVARVFVPNVDLRRPIALCTAQHNPVTAITAAFIELIREQLLPEWGKNDLEIAL</sequence>
<evidence type="ECO:0000256" key="3">
    <source>
        <dbReference type="ARBA" id="ARBA00023125"/>
    </source>
</evidence>
<evidence type="ECO:0000259" key="5">
    <source>
        <dbReference type="PROSITE" id="PS50931"/>
    </source>
</evidence>
<keyword evidence="7" id="KW-1185">Reference proteome</keyword>
<gene>
    <name evidence="6" type="primary">hdfR</name>
    <name evidence="6" type="ORF">PAECIP111893_01748</name>
</gene>
<dbReference type="Gene3D" id="3.40.190.290">
    <property type="match status" value="1"/>
</dbReference>
<comment type="similarity">
    <text evidence="1">Belongs to the LysR transcriptional regulatory family.</text>
</comment>
<evidence type="ECO:0000256" key="1">
    <source>
        <dbReference type="ARBA" id="ARBA00009437"/>
    </source>
</evidence>
<accession>A0ABM9C1V8</accession>
<dbReference type="PRINTS" id="PR00039">
    <property type="entry name" value="HTHLYSR"/>
</dbReference>
<evidence type="ECO:0000313" key="6">
    <source>
        <dbReference type="EMBL" id="CAH1201853.1"/>
    </source>
</evidence>
<feature type="domain" description="HTH lysR-type" evidence="5">
    <location>
        <begin position="1"/>
        <end position="58"/>
    </location>
</feature>
<keyword evidence="2" id="KW-0805">Transcription regulation</keyword>
<comment type="caution">
    <text evidence="6">The sequence shown here is derived from an EMBL/GenBank/DDBJ whole genome shotgun (WGS) entry which is preliminary data.</text>
</comment>
<dbReference type="PANTHER" id="PTHR30126">
    <property type="entry name" value="HTH-TYPE TRANSCRIPTIONAL REGULATOR"/>
    <property type="match status" value="1"/>
</dbReference>
<dbReference type="SUPFAM" id="SSF53850">
    <property type="entry name" value="Periplasmic binding protein-like II"/>
    <property type="match status" value="1"/>
</dbReference>